<dbReference type="InterPro" id="IPR046799">
    <property type="entry name" value="ROXA-like_wH"/>
</dbReference>
<evidence type="ECO:0000256" key="3">
    <source>
        <dbReference type="ARBA" id="ARBA00022964"/>
    </source>
</evidence>
<dbReference type="Gene3D" id="3.40.366.30">
    <property type="entry name" value="50S ribosomal protein L16 arginine hydroxylase, Chain A, Domain 2"/>
    <property type="match status" value="1"/>
</dbReference>
<gene>
    <name evidence="8" type="ORF">EBQ26_10820</name>
</gene>
<dbReference type="PANTHER" id="PTHR13096">
    <property type="entry name" value="MINA53 MYC INDUCED NUCLEAR ANTIGEN"/>
    <property type="match status" value="1"/>
</dbReference>
<evidence type="ECO:0000313" key="8">
    <source>
        <dbReference type="EMBL" id="RMW95532.1"/>
    </source>
</evidence>
<evidence type="ECO:0000256" key="1">
    <source>
        <dbReference type="ARBA" id="ARBA00001954"/>
    </source>
</evidence>
<dbReference type="RefSeq" id="WP_122239053.1">
    <property type="nucleotide sequence ID" value="NZ_RDQM01000015.1"/>
</dbReference>
<evidence type="ECO:0000256" key="6">
    <source>
        <dbReference type="SAM" id="MobiDB-lite"/>
    </source>
</evidence>
<evidence type="ECO:0000259" key="7">
    <source>
        <dbReference type="PROSITE" id="PS51184"/>
    </source>
</evidence>
<accession>A0A3M6PWS3</accession>
<evidence type="ECO:0000256" key="4">
    <source>
        <dbReference type="ARBA" id="ARBA00023002"/>
    </source>
</evidence>
<dbReference type="InterPro" id="IPR003347">
    <property type="entry name" value="JmjC_dom"/>
</dbReference>
<feature type="region of interest" description="Disordered" evidence="6">
    <location>
        <begin position="239"/>
        <end position="263"/>
    </location>
</feature>
<dbReference type="InterPro" id="IPR039994">
    <property type="entry name" value="NO66-like"/>
</dbReference>
<comment type="cofactor">
    <cofactor evidence="1">
        <name>Fe(2+)</name>
        <dbReference type="ChEBI" id="CHEBI:29033"/>
    </cofactor>
</comment>
<evidence type="ECO:0000313" key="9">
    <source>
        <dbReference type="Proteomes" id="UP000267521"/>
    </source>
</evidence>
<dbReference type="EMBL" id="RDQM01000015">
    <property type="protein sequence ID" value="RMW95532.1"/>
    <property type="molecule type" value="Genomic_DNA"/>
</dbReference>
<reference evidence="8 9" key="1">
    <citation type="submission" date="2018-10" db="EMBL/GenBank/DDBJ databases">
        <title>Comamonadaceae CDC group NO-1 genome sequencing and assembly.</title>
        <authorList>
            <person name="Bernier A.-M."/>
            <person name="Bernard K."/>
        </authorList>
    </citation>
    <scope>NUCLEOTIDE SEQUENCE [LARGE SCALE GENOMIC DNA]</scope>
    <source>
        <strain evidence="8 9">NML970147</strain>
    </source>
</reference>
<dbReference type="Pfam" id="PF20514">
    <property type="entry name" value="WHD_ROXA"/>
    <property type="match status" value="1"/>
</dbReference>
<dbReference type="SUPFAM" id="SSF51197">
    <property type="entry name" value="Clavaminate synthase-like"/>
    <property type="match status" value="1"/>
</dbReference>
<dbReference type="GO" id="GO:0016706">
    <property type="term" value="F:2-oxoglutarate-dependent dioxygenase activity"/>
    <property type="evidence" value="ECO:0007669"/>
    <property type="project" value="TreeGrafter"/>
</dbReference>
<evidence type="ECO:0000256" key="2">
    <source>
        <dbReference type="ARBA" id="ARBA00022723"/>
    </source>
</evidence>
<feature type="domain" description="JmjC" evidence="7">
    <location>
        <begin position="102"/>
        <end position="229"/>
    </location>
</feature>
<keyword evidence="4" id="KW-0560">Oxidoreductase</keyword>
<dbReference type="Pfam" id="PF08007">
    <property type="entry name" value="JmjC_2"/>
    <property type="match status" value="1"/>
</dbReference>
<dbReference type="SMART" id="SM00558">
    <property type="entry name" value="JmjC"/>
    <property type="match status" value="1"/>
</dbReference>
<keyword evidence="3" id="KW-0223">Dioxygenase</keyword>
<evidence type="ECO:0000256" key="5">
    <source>
        <dbReference type="ARBA" id="ARBA00023004"/>
    </source>
</evidence>
<dbReference type="AlphaFoldDB" id="A0A3M6PWS3"/>
<dbReference type="Gene3D" id="2.60.120.650">
    <property type="entry name" value="Cupin"/>
    <property type="match status" value="1"/>
</dbReference>
<comment type="caution">
    <text evidence="8">The sequence shown here is derived from an EMBL/GenBank/DDBJ whole genome shotgun (WGS) entry which is preliminary data.</text>
</comment>
<organism evidence="8 9">
    <name type="scientific">Allofranklinella schreckenbergeri</name>
    <dbReference type="NCBI Taxonomy" id="1076744"/>
    <lineage>
        <taxon>Bacteria</taxon>
        <taxon>Pseudomonadati</taxon>
        <taxon>Pseudomonadota</taxon>
        <taxon>Betaproteobacteria</taxon>
        <taxon>Burkholderiales</taxon>
        <taxon>Comamonadaceae</taxon>
        <taxon>Allofranklinella</taxon>
    </lineage>
</organism>
<proteinExistence type="predicted"/>
<keyword evidence="5" id="KW-0408">Iron</keyword>
<name>A0A3M6PWS3_9BURK</name>
<dbReference type="GO" id="GO:0046872">
    <property type="term" value="F:metal ion binding"/>
    <property type="evidence" value="ECO:0007669"/>
    <property type="project" value="UniProtKB-KW"/>
</dbReference>
<dbReference type="PROSITE" id="PS51184">
    <property type="entry name" value="JMJC"/>
    <property type="match status" value="1"/>
</dbReference>
<keyword evidence="2" id="KW-0479">Metal-binding</keyword>
<sequence length="392" mass="43799">MPLSIDAPLALLGGLNPARFMRKHWQRKPLLVRQAIPGFVPPVSAKALLALAAREDVQSRLVEQTGAGWQLRQGPFAPKQLPPRTQKGWTVLVQGVDLHDEGAHALLQQFAFIPQARLDDLMISYASEEGGVGPHFDSYDVFLLQAQGQRRWRIGRQKDLTLQQGVPLRILEHFEPEEEWVLEPGDMLYLPPGYAHDGIAHSGDCMTYSIGFRSPQQAELATILLERLAEPQELDEDEACADASNPHPGVLYRDPRQEATAQSGSIPPALQDFARQAAMQRLQQPHALEQILGEYLSEPAPGVDFDAADAPAQPAAGQALALNRKTRMLYDQRYLYINGESYRMGGKDARLLRLLADQRHLDAKQAARLSEQAQEVLQDWAEQAWLFFTRSD</sequence>
<dbReference type="PANTHER" id="PTHR13096:SF8">
    <property type="entry name" value="RIBOSOMAL OXYGENASE 1"/>
    <property type="match status" value="1"/>
</dbReference>
<dbReference type="Proteomes" id="UP000267521">
    <property type="component" value="Unassembled WGS sequence"/>
</dbReference>
<protein>
    <submittedName>
        <fullName evidence="8">Cupin domain-containing protein</fullName>
    </submittedName>
</protein>